<evidence type="ECO:0000256" key="9">
    <source>
        <dbReference type="ARBA" id="ARBA00023121"/>
    </source>
</evidence>
<feature type="region of interest" description="Disordered" evidence="14">
    <location>
        <begin position="354"/>
        <end position="386"/>
    </location>
</feature>
<evidence type="ECO:0000256" key="6">
    <source>
        <dbReference type="ARBA" id="ARBA00022692"/>
    </source>
</evidence>
<keyword evidence="13" id="KW-0175">Coiled coil</keyword>
<dbReference type="OrthoDB" id="1854502at2759"/>
<dbReference type="PANTHER" id="PTHR10972:SF205">
    <property type="entry name" value="OXYSTEROL-BINDING PROTEIN 1"/>
    <property type="match status" value="1"/>
</dbReference>
<feature type="transmembrane region" description="Helical" evidence="15">
    <location>
        <begin position="1276"/>
        <end position="1299"/>
    </location>
</feature>
<dbReference type="Proteomes" id="UP000310189">
    <property type="component" value="Unassembled WGS sequence"/>
</dbReference>
<evidence type="ECO:0000256" key="5">
    <source>
        <dbReference type="ARBA" id="ARBA00022553"/>
    </source>
</evidence>
<feature type="repeat" description="ANK" evidence="11">
    <location>
        <begin position="67"/>
        <end position="99"/>
    </location>
</feature>
<dbReference type="SMART" id="SM00248">
    <property type="entry name" value="ANK"/>
    <property type="match status" value="2"/>
</dbReference>
<feature type="domain" description="PH" evidence="16">
    <location>
        <begin position="237"/>
        <end position="333"/>
    </location>
</feature>
<dbReference type="InterPro" id="IPR036770">
    <property type="entry name" value="Ankyrin_rpt-contain_sf"/>
</dbReference>
<dbReference type="PANTHER" id="PTHR10972">
    <property type="entry name" value="OXYSTEROL-BINDING PROTEIN-RELATED"/>
    <property type="match status" value="1"/>
</dbReference>
<evidence type="ECO:0000256" key="11">
    <source>
        <dbReference type="PROSITE-ProRule" id="PRU00023"/>
    </source>
</evidence>
<evidence type="ECO:0000256" key="15">
    <source>
        <dbReference type="SAM" id="Phobius"/>
    </source>
</evidence>
<keyword evidence="7 15" id="KW-1133">Transmembrane helix</keyword>
<evidence type="ECO:0000259" key="16">
    <source>
        <dbReference type="PROSITE" id="PS50003"/>
    </source>
</evidence>
<keyword evidence="4" id="KW-0813">Transport</keyword>
<dbReference type="PROSITE" id="PS50297">
    <property type="entry name" value="ANK_REP_REGION"/>
    <property type="match status" value="1"/>
</dbReference>
<dbReference type="InterPro" id="IPR002110">
    <property type="entry name" value="Ankyrin_rpt"/>
</dbReference>
<evidence type="ECO:0000256" key="4">
    <source>
        <dbReference type="ARBA" id="ARBA00022448"/>
    </source>
</evidence>
<keyword evidence="9" id="KW-0446">Lipid-binding</keyword>
<dbReference type="GO" id="GO:0006887">
    <property type="term" value="P:exocytosis"/>
    <property type="evidence" value="ECO:0007669"/>
    <property type="project" value="TreeGrafter"/>
</dbReference>
<dbReference type="Pfam" id="PF01237">
    <property type="entry name" value="Oxysterol_BP"/>
    <property type="match status" value="1"/>
</dbReference>
<dbReference type="GO" id="GO:0006897">
    <property type="term" value="P:endocytosis"/>
    <property type="evidence" value="ECO:0007669"/>
    <property type="project" value="TreeGrafter"/>
</dbReference>
<dbReference type="InterPro" id="IPR011993">
    <property type="entry name" value="PH-like_dom_sf"/>
</dbReference>
<keyword evidence="6 15" id="KW-0812">Transmembrane</keyword>
<dbReference type="Gene3D" id="2.30.29.30">
    <property type="entry name" value="Pleckstrin-homology domain (PH domain)/Phosphotyrosine-binding domain (PTB)"/>
    <property type="match status" value="1"/>
</dbReference>
<feature type="transmembrane region" description="Helical" evidence="15">
    <location>
        <begin position="1168"/>
        <end position="1186"/>
    </location>
</feature>
<dbReference type="GO" id="GO:0097038">
    <property type="term" value="C:perinuclear endoplasmic reticulum"/>
    <property type="evidence" value="ECO:0007669"/>
    <property type="project" value="TreeGrafter"/>
</dbReference>
<evidence type="ECO:0000256" key="8">
    <source>
        <dbReference type="ARBA" id="ARBA00023055"/>
    </source>
</evidence>
<dbReference type="SUPFAM" id="SSF50729">
    <property type="entry name" value="PH domain-like"/>
    <property type="match status" value="1"/>
</dbReference>
<dbReference type="EMBL" id="SPNW01000010">
    <property type="protein sequence ID" value="TIA91815.1"/>
    <property type="molecule type" value="Genomic_DNA"/>
</dbReference>
<dbReference type="InterPro" id="IPR001849">
    <property type="entry name" value="PH_domain"/>
</dbReference>
<feature type="coiled-coil region" evidence="13">
    <location>
        <begin position="1188"/>
        <end position="1215"/>
    </location>
</feature>
<dbReference type="Pfam" id="PF00169">
    <property type="entry name" value="PH"/>
    <property type="match status" value="1"/>
</dbReference>
<feature type="transmembrane region" description="Helical" evidence="15">
    <location>
        <begin position="1306"/>
        <end position="1324"/>
    </location>
</feature>
<organism evidence="17 18">
    <name type="scientific">Wallemia hederae</name>
    <dbReference type="NCBI Taxonomy" id="1540922"/>
    <lineage>
        <taxon>Eukaryota</taxon>
        <taxon>Fungi</taxon>
        <taxon>Dikarya</taxon>
        <taxon>Basidiomycota</taxon>
        <taxon>Wallemiomycotina</taxon>
        <taxon>Wallemiomycetes</taxon>
        <taxon>Wallemiales</taxon>
        <taxon>Wallemiaceae</taxon>
        <taxon>Wallemia</taxon>
    </lineage>
</organism>
<dbReference type="InterPro" id="IPR001727">
    <property type="entry name" value="GDT1-like"/>
</dbReference>
<dbReference type="Gene3D" id="1.25.40.20">
    <property type="entry name" value="Ankyrin repeat-containing domain"/>
    <property type="match status" value="1"/>
</dbReference>
<dbReference type="GO" id="GO:0032934">
    <property type="term" value="F:sterol binding"/>
    <property type="evidence" value="ECO:0007669"/>
    <property type="project" value="TreeGrafter"/>
</dbReference>
<dbReference type="InterPro" id="IPR000648">
    <property type="entry name" value="Oxysterol-bd"/>
</dbReference>
<dbReference type="FunFam" id="2.40.160.120:FF:000001">
    <property type="entry name" value="Oxysterol-binding protein"/>
    <property type="match status" value="1"/>
</dbReference>
<comment type="caution">
    <text evidence="17">The sequence shown here is derived from an EMBL/GenBank/DDBJ whole genome shotgun (WGS) entry which is preliminary data.</text>
</comment>
<dbReference type="Pfam" id="PF01169">
    <property type="entry name" value="GDT1"/>
    <property type="match status" value="2"/>
</dbReference>
<dbReference type="GO" id="GO:0030011">
    <property type="term" value="P:maintenance of cell polarity"/>
    <property type="evidence" value="ECO:0007669"/>
    <property type="project" value="TreeGrafter"/>
</dbReference>
<dbReference type="PROSITE" id="PS01013">
    <property type="entry name" value="OSBP"/>
    <property type="match status" value="1"/>
</dbReference>
<comment type="similarity">
    <text evidence="2 12">Belongs to the OSBP family.</text>
</comment>
<keyword evidence="8" id="KW-0445">Lipid transport</keyword>
<feature type="compositionally biased region" description="Polar residues" evidence="14">
    <location>
        <begin position="372"/>
        <end position="386"/>
    </location>
</feature>
<dbReference type="Pfam" id="PF12796">
    <property type="entry name" value="Ank_2"/>
    <property type="match status" value="1"/>
</dbReference>
<dbReference type="InterPro" id="IPR037239">
    <property type="entry name" value="OSBP_sf"/>
</dbReference>
<keyword evidence="11" id="KW-0040">ANK repeat</keyword>
<accession>A0A4T0FUM6</accession>
<keyword evidence="18" id="KW-1185">Reference proteome</keyword>
<dbReference type="SUPFAM" id="SSF48403">
    <property type="entry name" value="Ankyrin repeat"/>
    <property type="match status" value="1"/>
</dbReference>
<dbReference type="GO" id="GO:0005886">
    <property type="term" value="C:plasma membrane"/>
    <property type="evidence" value="ECO:0007669"/>
    <property type="project" value="TreeGrafter"/>
</dbReference>
<feature type="transmembrane region" description="Helical" evidence="15">
    <location>
        <begin position="1136"/>
        <end position="1156"/>
    </location>
</feature>
<name>A0A4T0FUM6_9BASI</name>
<evidence type="ECO:0000256" key="14">
    <source>
        <dbReference type="SAM" id="MobiDB-lite"/>
    </source>
</evidence>
<evidence type="ECO:0000256" key="2">
    <source>
        <dbReference type="ARBA" id="ARBA00008842"/>
    </source>
</evidence>
<dbReference type="GO" id="GO:0005635">
    <property type="term" value="C:nuclear envelope"/>
    <property type="evidence" value="ECO:0007669"/>
    <property type="project" value="TreeGrafter"/>
</dbReference>
<evidence type="ECO:0000256" key="13">
    <source>
        <dbReference type="SAM" id="Coils"/>
    </source>
</evidence>
<feature type="transmembrane region" description="Helical" evidence="15">
    <location>
        <begin position="1105"/>
        <end position="1129"/>
    </location>
</feature>
<evidence type="ECO:0000313" key="17">
    <source>
        <dbReference type="EMBL" id="TIA91815.1"/>
    </source>
</evidence>
<gene>
    <name evidence="17" type="ORF">E3P99_00888</name>
</gene>
<dbReference type="GO" id="GO:0120009">
    <property type="term" value="P:intermembrane lipid transfer"/>
    <property type="evidence" value="ECO:0007669"/>
    <property type="project" value="UniProtKB-ARBA"/>
</dbReference>
<keyword evidence="5" id="KW-0597">Phosphoprotein</keyword>
<dbReference type="InterPro" id="IPR049555">
    <property type="entry name" value="GDT1-like_CS"/>
</dbReference>
<dbReference type="PROSITE" id="PS01214">
    <property type="entry name" value="UPF0016"/>
    <property type="match status" value="1"/>
</dbReference>
<feature type="compositionally biased region" description="Low complexity" evidence="14">
    <location>
        <begin position="355"/>
        <end position="364"/>
    </location>
</feature>
<dbReference type="SUPFAM" id="SSF144000">
    <property type="entry name" value="Oxysterol-binding protein-like"/>
    <property type="match status" value="1"/>
</dbReference>
<dbReference type="PROSITE" id="PS50088">
    <property type="entry name" value="ANK_REPEAT"/>
    <property type="match status" value="1"/>
</dbReference>
<evidence type="ECO:0000256" key="7">
    <source>
        <dbReference type="ARBA" id="ARBA00022989"/>
    </source>
</evidence>
<reference evidence="17 18" key="1">
    <citation type="submission" date="2019-03" db="EMBL/GenBank/DDBJ databases">
        <title>Sequencing 23 genomes of Wallemia ichthyophaga.</title>
        <authorList>
            <person name="Gostincar C."/>
        </authorList>
    </citation>
    <scope>NUCLEOTIDE SEQUENCE [LARGE SCALE GENOMIC DNA]</scope>
    <source>
        <strain evidence="17 18">EXF-5753</strain>
    </source>
</reference>
<evidence type="ECO:0000313" key="18">
    <source>
        <dbReference type="Proteomes" id="UP000310189"/>
    </source>
</evidence>
<evidence type="ECO:0000256" key="1">
    <source>
        <dbReference type="ARBA" id="ARBA00004141"/>
    </source>
</evidence>
<evidence type="ECO:0000256" key="10">
    <source>
        <dbReference type="ARBA" id="ARBA00023136"/>
    </source>
</evidence>
<proteinExistence type="inferred from homology"/>
<feature type="transmembrane region" description="Helical" evidence="15">
    <location>
        <begin position="1235"/>
        <end position="1256"/>
    </location>
</feature>
<comment type="subcellular location">
    <subcellularLocation>
        <location evidence="1">Membrane</location>
        <topology evidence="1">Multi-pass membrane protein</topology>
    </subcellularLocation>
</comment>
<dbReference type="Gene3D" id="2.40.160.120">
    <property type="match status" value="1"/>
</dbReference>
<protein>
    <recommendedName>
        <fullName evidence="16">PH domain-containing protein</fullName>
    </recommendedName>
</protein>
<dbReference type="SMART" id="SM00233">
    <property type="entry name" value="PH"/>
    <property type="match status" value="1"/>
</dbReference>
<dbReference type="GO" id="GO:0046873">
    <property type="term" value="F:metal ion transmembrane transporter activity"/>
    <property type="evidence" value="ECO:0007669"/>
    <property type="project" value="InterPro"/>
</dbReference>
<dbReference type="PROSITE" id="PS50003">
    <property type="entry name" value="PH_DOMAIN"/>
    <property type="match status" value="1"/>
</dbReference>
<dbReference type="GO" id="GO:0006816">
    <property type="term" value="P:calcium ion transport"/>
    <property type="evidence" value="ECO:0007669"/>
    <property type="project" value="UniProtKB-ARBA"/>
</dbReference>
<dbReference type="InterPro" id="IPR018494">
    <property type="entry name" value="Oxysterol-bd_CS"/>
</dbReference>
<comment type="similarity">
    <text evidence="3">Belongs to the GDT1 family.</text>
</comment>
<feature type="coiled-coil region" evidence="13">
    <location>
        <begin position="500"/>
        <end position="528"/>
    </location>
</feature>
<sequence>MPEQDEAMKTFNLLKYFQANDTDGITQLLKSQSPRGVLLLAVKAANPSTISHLLSLDEIDVNETDADGNTPLHIASSISRSDVVELLLRNGAINDSIRNNQSRTAIEMCKSDSCALLIQESQLKLNEKYQLLVSEYIRPSSPDSRAGDDLIDLFKSPRSPVIDLSYIDTQSGSTLLHTAAAKKDFPLIKAAFENAGATSSIVDTRNKSLLSSCKDDQIKSFIKLQERQKPNAHNLQARNKKGILKKYVNMASGWQNRHFVLQDGLLSYYLTPEDEAKQLSRGSINLEYGRLKEDKGGDSRKFEIHAPNNKFLVRADHPTDAASWKQAISLTVQDIKNGDRSYSSLDIQRSPSINGSRSLSAYSSHSRHGSRTSLADFQSQKGGSDSNSILETVESYDVNAVPHAGRFEVEGQKLSAHIEATESLVNTFLKSDTASDEESHNERKQALKGSVETLHSLVVEWQSMVNERESYYKKVLQHERETARLWEENIATIAVETAKVEGELENVHKAQEERRKALKQTKNDLHDAALTTSSLSPPVKAAVIESKEGTPSRAEANAYTAHKQDSSGVNVPPLAAHHAPVKDDQRPSPMARVASEEDEDDDDDFFDAVEEGTLPVNQDVVESEKKHDPPVEDLTPYEPYRELRDGMPISDDKRPPISLWSVLKNSIGKDLTKISFPVMFNEPTSMLQRMAEDMEFTECLDAAANSSDPLKRVAYVAAFAASNYSSTMGRIAKPFNPMLGETYEYCRHDKQYRYFSEQVSHHPPMSACWGENPRWIYKGEVDAKNKFMGTSFEIRPTGIAHAELKLPASWAKEGVTYPREKCKVTGEELIIEHYSWKKVTTAVTGFITGSPVIDHFGDMVVTNHRTGESCTLTFKARPWRGKGQEIKGFVNNSQKKREWVIAGRWVTQLVAKKVDNDIDEINADQQVDNTAEYLLLWKNSEKPKMPFNLSPFAITLNDLPGDQLSTLKPVDRPDLRPWLPSTDCRLRPDQRAFEIGLYDLANDLKIQNEEKQRGTRKDREAGKLPAHKPRWFNAVQDPDTGERVWMPTTTKAESGQNQVEYWTEREAVGKVRKEGDDSRHFKGVDDIFIDYKIEDPPAGGSDMSVLWQSLAMIIVSELGDKTFLIAAILAMRSPQLVVFSGSFGALTAMSILSALLGQILPALLPKSYTQVLAAVLFLVFGVKMYIDAKGMQGGRKEVEEEMQEAIQEIEHEDGELPKPSAQTHKKSSADTFKQTLLSVFSPAFVQAFVLTFLGEWGDRSQISTIALAAAHGWKTVAFGTSLGHGMCTALAVLGGRIVASKISIKTVTFGGSALFILFGFVYIWEILVSMTSPAIQV</sequence>
<dbReference type="GO" id="GO:0005829">
    <property type="term" value="C:cytosol"/>
    <property type="evidence" value="ECO:0007669"/>
    <property type="project" value="TreeGrafter"/>
</dbReference>
<feature type="region of interest" description="Disordered" evidence="14">
    <location>
        <begin position="545"/>
        <end position="603"/>
    </location>
</feature>
<dbReference type="GO" id="GO:0034727">
    <property type="term" value="P:piecemeal microautophagy of the nucleus"/>
    <property type="evidence" value="ECO:0007669"/>
    <property type="project" value="TreeGrafter"/>
</dbReference>
<evidence type="ECO:0000256" key="12">
    <source>
        <dbReference type="RuleBase" id="RU003844"/>
    </source>
</evidence>
<evidence type="ECO:0000256" key="3">
    <source>
        <dbReference type="ARBA" id="ARBA00009190"/>
    </source>
</evidence>
<keyword evidence="10 15" id="KW-0472">Membrane</keyword>